<comment type="subcellular location">
    <subcellularLocation>
        <location evidence="1">Membrane</location>
        <topology evidence="1">Multi-pass membrane protein</topology>
    </subcellularLocation>
</comment>
<feature type="transmembrane region" description="Helical" evidence="7">
    <location>
        <begin position="167"/>
        <end position="192"/>
    </location>
</feature>
<dbReference type="PANTHER" id="PTHR33048:SF160">
    <property type="entry name" value="SAT4 FAMILY MEMBRANE PROTEIN"/>
    <property type="match status" value="1"/>
</dbReference>
<evidence type="ECO:0000256" key="4">
    <source>
        <dbReference type="ARBA" id="ARBA00023136"/>
    </source>
</evidence>
<evidence type="ECO:0000256" key="3">
    <source>
        <dbReference type="ARBA" id="ARBA00022989"/>
    </source>
</evidence>
<evidence type="ECO:0000256" key="2">
    <source>
        <dbReference type="ARBA" id="ARBA00022692"/>
    </source>
</evidence>
<keyword evidence="4 7" id="KW-0472">Membrane</keyword>
<feature type="transmembrane region" description="Helical" evidence="7">
    <location>
        <begin position="92"/>
        <end position="114"/>
    </location>
</feature>
<feature type="transmembrane region" description="Helical" evidence="7">
    <location>
        <begin position="12"/>
        <end position="33"/>
    </location>
</feature>
<comment type="similarity">
    <text evidence="5">Belongs to the SAT4 family.</text>
</comment>
<gene>
    <name evidence="9" type="ORF">E8E13_007698</name>
</gene>
<keyword evidence="3 7" id="KW-1133">Transmembrane helix</keyword>
<dbReference type="Pfam" id="PF20684">
    <property type="entry name" value="Fung_rhodopsin"/>
    <property type="match status" value="1"/>
</dbReference>
<feature type="region of interest" description="Disordered" evidence="6">
    <location>
        <begin position="318"/>
        <end position="347"/>
    </location>
</feature>
<dbReference type="EMBL" id="SWKU01000003">
    <property type="protein sequence ID" value="KAF3008597.1"/>
    <property type="molecule type" value="Genomic_DNA"/>
</dbReference>
<protein>
    <recommendedName>
        <fullName evidence="8">Rhodopsin domain-containing protein</fullName>
    </recommendedName>
</protein>
<accession>A0A9P4TM88</accession>
<reference evidence="9" key="1">
    <citation type="submission" date="2019-04" db="EMBL/GenBank/DDBJ databases">
        <title>Sequencing of skin fungus with MAO and IRED activity.</title>
        <authorList>
            <person name="Marsaioli A.J."/>
            <person name="Bonatto J.M.C."/>
            <person name="Reis Junior O."/>
        </authorList>
    </citation>
    <scope>NUCLEOTIDE SEQUENCE</scope>
    <source>
        <strain evidence="9">30M1</strain>
    </source>
</reference>
<evidence type="ECO:0000256" key="1">
    <source>
        <dbReference type="ARBA" id="ARBA00004141"/>
    </source>
</evidence>
<dbReference type="GO" id="GO:0016020">
    <property type="term" value="C:membrane"/>
    <property type="evidence" value="ECO:0007669"/>
    <property type="project" value="UniProtKB-SubCell"/>
</dbReference>
<evidence type="ECO:0000313" key="9">
    <source>
        <dbReference type="EMBL" id="KAF3008597.1"/>
    </source>
</evidence>
<feature type="transmembrane region" description="Helical" evidence="7">
    <location>
        <begin position="254"/>
        <end position="277"/>
    </location>
</feature>
<dbReference type="Proteomes" id="UP000801428">
    <property type="component" value="Unassembled WGS sequence"/>
</dbReference>
<keyword evidence="10" id="KW-1185">Reference proteome</keyword>
<proteinExistence type="inferred from homology"/>
<dbReference type="OrthoDB" id="3693763at2759"/>
<feature type="transmembrane region" description="Helical" evidence="7">
    <location>
        <begin position="204"/>
        <end position="224"/>
    </location>
</feature>
<feature type="transmembrane region" description="Helical" evidence="7">
    <location>
        <begin position="45"/>
        <end position="72"/>
    </location>
</feature>
<feature type="transmembrane region" description="Helical" evidence="7">
    <location>
        <begin position="126"/>
        <end position="147"/>
    </location>
</feature>
<dbReference type="AlphaFoldDB" id="A0A9P4TM88"/>
<evidence type="ECO:0000256" key="6">
    <source>
        <dbReference type="SAM" id="MobiDB-lite"/>
    </source>
</evidence>
<evidence type="ECO:0000256" key="7">
    <source>
        <dbReference type="SAM" id="Phobius"/>
    </source>
</evidence>
<organism evidence="9 10">
    <name type="scientific">Curvularia kusanoi</name>
    <name type="common">Cochliobolus kusanoi</name>
    <dbReference type="NCBI Taxonomy" id="90978"/>
    <lineage>
        <taxon>Eukaryota</taxon>
        <taxon>Fungi</taxon>
        <taxon>Dikarya</taxon>
        <taxon>Ascomycota</taxon>
        <taxon>Pezizomycotina</taxon>
        <taxon>Dothideomycetes</taxon>
        <taxon>Pleosporomycetidae</taxon>
        <taxon>Pleosporales</taxon>
        <taxon>Pleosporineae</taxon>
        <taxon>Pleosporaceae</taxon>
        <taxon>Curvularia</taxon>
    </lineage>
</organism>
<keyword evidence="2 7" id="KW-0812">Transmembrane</keyword>
<dbReference type="InterPro" id="IPR052337">
    <property type="entry name" value="SAT4-like"/>
</dbReference>
<dbReference type="PANTHER" id="PTHR33048">
    <property type="entry name" value="PTH11-LIKE INTEGRAL MEMBRANE PROTEIN (AFU_ORTHOLOGUE AFUA_5G11245)"/>
    <property type="match status" value="1"/>
</dbReference>
<evidence type="ECO:0000313" key="10">
    <source>
        <dbReference type="Proteomes" id="UP000801428"/>
    </source>
</evidence>
<comment type="caution">
    <text evidence="9">The sequence shown here is derived from an EMBL/GenBank/DDBJ whole genome shotgun (WGS) entry which is preliminary data.</text>
</comment>
<dbReference type="InterPro" id="IPR049326">
    <property type="entry name" value="Rhodopsin_dom_fungi"/>
</dbReference>
<sequence>MVDYDAGLQPLNLVMTLVPFVLSSAVVSVRIWRKISKRNFATDDLLIAVAQILAIELTVATCIFIKISYTGYQPERIPAGILNKIEASKWRFINAVLHNPILALIKVSFIMTLINLQAPSIWIRASLWTLFAVNAMFGIAGTLVALLNCRPIPRFWDRTIPGSCMNTAHYIYGTISVTIITDAMVSIIPVFVLFGLQMPRKTKILIVSFLSLGLVVTAIASYRLSVFVRVFSMANPLQNESIYNVRTPLSNIEASLAAVAACGPTLKYLLGLVIPVFSSSRSKTRSETPQWTMVTPNQPMSRFHEANETATHWVNNTKRTSIEMSDVSERTKKTAAGDGNGSIRTATSTLADRSIKASYEKPRSLV</sequence>
<feature type="domain" description="Rhodopsin" evidence="8">
    <location>
        <begin position="30"/>
        <end position="270"/>
    </location>
</feature>
<evidence type="ECO:0000256" key="5">
    <source>
        <dbReference type="ARBA" id="ARBA00038359"/>
    </source>
</evidence>
<evidence type="ECO:0000259" key="8">
    <source>
        <dbReference type="Pfam" id="PF20684"/>
    </source>
</evidence>
<name>A0A9P4TM88_CURKU</name>